<dbReference type="PANTHER" id="PTHR47642">
    <property type="entry name" value="ATP-DEPENDENT DNA HELICASE"/>
    <property type="match status" value="1"/>
</dbReference>
<evidence type="ECO:0008006" key="3">
    <source>
        <dbReference type="Google" id="ProtNLM"/>
    </source>
</evidence>
<evidence type="ECO:0000313" key="1">
    <source>
        <dbReference type="EMBL" id="KAK2560839.1"/>
    </source>
</evidence>
<comment type="caution">
    <text evidence="1">The sequence shown here is derived from an EMBL/GenBank/DDBJ whole genome shotgun (WGS) entry which is preliminary data.</text>
</comment>
<reference evidence="1" key="1">
    <citation type="journal article" date="2023" name="G3 (Bethesda)">
        <title>Whole genome assembly and annotation of the endangered Caribbean coral Acropora cervicornis.</title>
        <authorList>
            <person name="Selwyn J.D."/>
            <person name="Vollmer S.V."/>
        </authorList>
    </citation>
    <scope>NUCLEOTIDE SEQUENCE</scope>
    <source>
        <strain evidence="1">K2</strain>
    </source>
</reference>
<accession>A0AAD9V4D7</accession>
<dbReference type="AlphaFoldDB" id="A0AAD9V4D7"/>
<organism evidence="1 2">
    <name type="scientific">Acropora cervicornis</name>
    <name type="common">Staghorn coral</name>
    <dbReference type="NCBI Taxonomy" id="6130"/>
    <lineage>
        <taxon>Eukaryota</taxon>
        <taxon>Metazoa</taxon>
        <taxon>Cnidaria</taxon>
        <taxon>Anthozoa</taxon>
        <taxon>Hexacorallia</taxon>
        <taxon>Scleractinia</taxon>
        <taxon>Astrocoeniina</taxon>
        <taxon>Acroporidae</taxon>
        <taxon>Acropora</taxon>
    </lineage>
</organism>
<name>A0AAD9V4D7_ACRCE</name>
<dbReference type="InterPro" id="IPR051055">
    <property type="entry name" value="PIF1_helicase"/>
</dbReference>
<dbReference type="EMBL" id="JARQWQ010000035">
    <property type="protein sequence ID" value="KAK2560839.1"/>
    <property type="molecule type" value="Genomic_DNA"/>
</dbReference>
<dbReference type="Proteomes" id="UP001249851">
    <property type="component" value="Unassembled WGS sequence"/>
</dbReference>
<proteinExistence type="predicted"/>
<gene>
    <name evidence="1" type="ORF">P5673_016650</name>
</gene>
<protein>
    <recommendedName>
        <fullName evidence="3">DNA helicase</fullName>
    </recommendedName>
</protein>
<sequence>MFAWINRHCKQATGYSTVPFGGLSIILVGDIAQLPPITDQVLYHTRPKRDLAIEGYCMYKKFGKAVKFEINERARGGDDVQQRFRAIQIRARDGNSNLDDWNMLLLRQPRNVVDIHNFENFAVKLSFGNEKVARDNYERLKELQQPILGINAHHSNPKAKSLSSEEMGGLEPTIYISKQAKVMSTHNLWTEAGLYNGTMGFTGYVQQVNGNRKSDHGSNHYFDQLANLRRQEPDDHWNG</sequence>
<reference evidence="1" key="2">
    <citation type="journal article" date="2023" name="Science">
        <title>Genomic signatures of disease resistance in endangered staghorn corals.</title>
        <authorList>
            <person name="Vollmer S.V."/>
            <person name="Selwyn J.D."/>
            <person name="Despard B.A."/>
            <person name="Roesel C.L."/>
        </authorList>
    </citation>
    <scope>NUCLEOTIDE SEQUENCE</scope>
    <source>
        <strain evidence="1">K2</strain>
    </source>
</reference>
<keyword evidence="2" id="KW-1185">Reference proteome</keyword>
<evidence type="ECO:0000313" key="2">
    <source>
        <dbReference type="Proteomes" id="UP001249851"/>
    </source>
</evidence>